<proteinExistence type="predicted"/>
<sequence length="364" mass="42184">MYAALTENGEMIYASQSASRPKERCICPDCFDEVILKKSSQGKWFFAHKSACGKQVDNAKRPGEGELHRKAKRLVVEALKESYAGVEEEYYLPEIERTADIYVSGTKPTVIEIQVSPIDIYSLHVRTANYQGLGLRVIWLMTRSSKINFNSAWYTRMLQYSESFGLHRQFINVEAERLEIECFLPAIYEEENLTYSEIHRPIASIMERKPVQGDQFLLVKHQPTLSELDGPKVRESIRRTGSNYEALSQLYASGFKLVDLPEACLTSRERSLLLGQPMWHVYAWLCQQLKEEGGIWNYQRFTYAFETYIHKSPHNLEVLPFVKNTITKKLCCEYLFESLKRKKVLQNKSTEDASDAWVYVPDER</sequence>
<dbReference type="RefSeq" id="WP_118990025.1">
    <property type="nucleotide sequence ID" value="NZ_CP023434.1"/>
</dbReference>
<evidence type="ECO:0000259" key="2">
    <source>
        <dbReference type="Pfam" id="PF25164"/>
    </source>
</evidence>
<keyword evidence="4" id="KW-1185">Reference proteome</keyword>
<reference evidence="3 4" key="1">
    <citation type="submission" date="2017-09" db="EMBL/GenBank/DDBJ databases">
        <title>Complete genome sequence of Oxytococcus suis strain ZY16052.</title>
        <authorList>
            <person name="Li F."/>
        </authorList>
    </citation>
    <scope>NUCLEOTIDE SEQUENCE [LARGE SCALE GENOMIC DNA]</scope>
    <source>
        <strain evidence="3 4">ZY16052</strain>
    </source>
</reference>
<evidence type="ECO:0000313" key="3">
    <source>
        <dbReference type="EMBL" id="AXY25109.1"/>
    </source>
</evidence>
<dbReference type="Pfam" id="PF25164">
    <property type="entry name" value="CoiA_N"/>
    <property type="match status" value="1"/>
</dbReference>
<dbReference type="Proteomes" id="UP000263232">
    <property type="component" value="Chromosome"/>
</dbReference>
<feature type="domain" description="Competence protein CoiA nuclease-like" evidence="1">
    <location>
        <begin position="64"/>
        <end position="144"/>
    </location>
</feature>
<protein>
    <recommendedName>
        <fullName evidence="5">Competence protein CoiA</fullName>
    </recommendedName>
</protein>
<dbReference type="AlphaFoldDB" id="A0A347WJ52"/>
<dbReference type="OrthoDB" id="3784230at2"/>
<evidence type="ECO:0000313" key="4">
    <source>
        <dbReference type="Proteomes" id="UP000263232"/>
    </source>
</evidence>
<dbReference type="Pfam" id="PF06054">
    <property type="entry name" value="CoiA_nuc"/>
    <property type="match status" value="1"/>
</dbReference>
<dbReference type="EMBL" id="CP023434">
    <property type="protein sequence ID" value="AXY25109.1"/>
    <property type="molecule type" value="Genomic_DNA"/>
</dbReference>
<accession>A0A347WJ52</accession>
<dbReference type="InterPro" id="IPR010330">
    <property type="entry name" value="CoiA_nuc"/>
</dbReference>
<evidence type="ECO:0008006" key="5">
    <source>
        <dbReference type="Google" id="ProtNLM"/>
    </source>
</evidence>
<feature type="domain" description="Competence protein CoiA-like N-terminal" evidence="2">
    <location>
        <begin position="19"/>
        <end position="51"/>
    </location>
</feature>
<gene>
    <name evidence="3" type="ORF">CL176_03170</name>
</gene>
<evidence type="ECO:0000259" key="1">
    <source>
        <dbReference type="Pfam" id="PF06054"/>
    </source>
</evidence>
<organism evidence="3 4">
    <name type="scientific">Suicoccus acidiformans</name>
    <dbReference type="NCBI Taxonomy" id="2036206"/>
    <lineage>
        <taxon>Bacteria</taxon>
        <taxon>Bacillati</taxon>
        <taxon>Bacillota</taxon>
        <taxon>Bacilli</taxon>
        <taxon>Lactobacillales</taxon>
        <taxon>Aerococcaceae</taxon>
        <taxon>Suicoccus</taxon>
    </lineage>
</organism>
<name>A0A347WJ52_9LACT</name>
<dbReference type="KEGG" id="abae:CL176_03170"/>
<dbReference type="InterPro" id="IPR057253">
    <property type="entry name" value="CoiA-like_N"/>
</dbReference>